<dbReference type="InterPro" id="IPR054414">
    <property type="entry name" value="Ccdc124/Oxs1_C"/>
</dbReference>
<dbReference type="AlphaFoldDB" id="A0A8I6TB85"/>
<keyword evidence="3" id="KW-0175">Coiled coil</keyword>
<dbReference type="SUPFAM" id="SSF47095">
    <property type="entry name" value="HMG-box"/>
    <property type="match status" value="1"/>
</dbReference>
<dbReference type="RefSeq" id="XP_014239977.1">
    <property type="nucleotide sequence ID" value="XM_014384491.2"/>
</dbReference>
<dbReference type="RefSeq" id="XP_014239978.1">
    <property type="nucleotide sequence ID" value="XM_014384492.2"/>
</dbReference>
<reference evidence="6" key="1">
    <citation type="submission" date="2022-01" db="UniProtKB">
        <authorList>
            <consortium name="EnsemblMetazoa"/>
        </authorList>
    </citation>
    <scope>IDENTIFICATION</scope>
</reference>
<dbReference type="EnsemblMetazoa" id="XM_014384492.2">
    <property type="protein sequence ID" value="XP_014239978.1"/>
    <property type="gene ID" value="LOC106661228"/>
</dbReference>
<dbReference type="GO" id="GO:0003713">
    <property type="term" value="F:transcription coactivator activity"/>
    <property type="evidence" value="ECO:0007669"/>
    <property type="project" value="TreeGrafter"/>
</dbReference>
<organism evidence="6 7">
    <name type="scientific">Cimex lectularius</name>
    <name type="common">Bed bug</name>
    <name type="synonym">Acanthia lectularia</name>
    <dbReference type="NCBI Taxonomy" id="79782"/>
    <lineage>
        <taxon>Eukaryota</taxon>
        <taxon>Metazoa</taxon>
        <taxon>Ecdysozoa</taxon>
        <taxon>Arthropoda</taxon>
        <taxon>Hexapoda</taxon>
        <taxon>Insecta</taxon>
        <taxon>Pterygota</taxon>
        <taxon>Neoptera</taxon>
        <taxon>Paraneoptera</taxon>
        <taxon>Hemiptera</taxon>
        <taxon>Heteroptera</taxon>
        <taxon>Panheteroptera</taxon>
        <taxon>Cimicomorpha</taxon>
        <taxon>Cimicidae</taxon>
        <taxon>Cimex</taxon>
    </lineage>
</organism>
<evidence type="ECO:0000256" key="4">
    <source>
        <dbReference type="SAM" id="MobiDB-lite"/>
    </source>
</evidence>
<dbReference type="OMA" id="FEERMMP"/>
<evidence type="ECO:0000256" key="1">
    <source>
        <dbReference type="ARBA" id="ARBA00004214"/>
    </source>
</evidence>
<proteinExistence type="inferred from homology"/>
<dbReference type="EnsemblMetazoa" id="XM_014384491.2">
    <property type="protein sequence ID" value="XP_014239977.1"/>
    <property type="gene ID" value="LOC106661228"/>
</dbReference>
<feature type="compositionally biased region" description="Basic and acidic residues" evidence="4">
    <location>
        <begin position="41"/>
        <end position="63"/>
    </location>
</feature>
<evidence type="ECO:0000256" key="2">
    <source>
        <dbReference type="ARBA" id="ARBA00008296"/>
    </source>
</evidence>
<evidence type="ECO:0000256" key="3">
    <source>
        <dbReference type="ARBA" id="ARBA00023054"/>
    </source>
</evidence>
<dbReference type="GO" id="GO:0006366">
    <property type="term" value="P:transcription by RNA polymerase II"/>
    <property type="evidence" value="ECO:0007669"/>
    <property type="project" value="TreeGrafter"/>
</dbReference>
<dbReference type="Pfam" id="PF06244">
    <property type="entry name" value="Ccdc124"/>
    <property type="match status" value="1"/>
</dbReference>
<sequence length="213" mass="24700">MPKKFSTGNTKAIAAKARKAAVREQELDKKKQELEDALWQDDDKNVQRKQQRKEEKERKKQELLDKKASAKALLEKELNEIKPISKQPASKVFRIQIQEELEKRQAASLATQDKGKSRIELPMPLEENLNQLNNDVIDARNITQAIEALSVEKPPQDRHIERRLKAAYAAYEEKMMPIVKQENPSLRFSQLKQLIFSRWQSSPENPLNQLHNG</sequence>
<comment type="similarity">
    <text evidence="2">Belongs to the CCDC124 family.</text>
</comment>
<comment type="subcellular location">
    <subcellularLocation>
        <location evidence="1">Midbody</location>
    </subcellularLocation>
</comment>
<dbReference type="PANTHER" id="PTHR21680:SF0">
    <property type="entry name" value="COILED-COIL DOMAIN-CONTAINING PROTEIN 124"/>
    <property type="match status" value="1"/>
</dbReference>
<dbReference type="GO" id="GO:0005634">
    <property type="term" value="C:nucleus"/>
    <property type="evidence" value="ECO:0007669"/>
    <property type="project" value="TreeGrafter"/>
</dbReference>
<feature type="domain" description="Coiled-coil" evidence="5">
    <location>
        <begin position="128"/>
        <end position="209"/>
    </location>
</feature>
<evidence type="ECO:0000259" key="5">
    <source>
        <dbReference type="Pfam" id="PF06244"/>
    </source>
</evidence>
<protein>
    <recommendedName>
        <fullName evidence="5">Coiled-coil domain-containing protein</fullName>
    </recommendedName>
</protein>
<dbReference type="OrthoDB" id="76412at2759"/>
<evidence type="ECO:0000313" key="6">
    <source>
        <dbReference type="EnsemblMetazoa" id="XP_014239977.1"/>
    </source>
</evidence>
<dbReference type="Proteomes" id="UP000494040">
    <property type="component" value="Unassembled WGS sequence"/>
</dbReference>
<feature type="region of interest" description="Disordered" evidence="4">
    <location>
        <begin position="37"/>
        <end position="63"/>
    </location>
</feature>
<dbReference type="InterPro" id="IPR010422">
    <property type="entry name" value="Ccdc124/Oxs1"/>
</dbReference>
<accession>A0A8I6TB85</accession>
<dbReference type="GO" id="GO:0030496">
    <property type="term" value="C:midbody"/>
    <property type="evidence" value="ECO:0007669"/>
    <property type="project" value="UniProtKB-SubCell"/>
</dbReference>
<evidence type="ECO:0000313" key="7">
    <source>
        <dbReference type="Proteomes" id="UP000494040"/>
    </source>
</evidence>
<dbReference type="InterPro" id="IPR036910">
    <property type="entry name" value="HMG_box_dom_sf"/>
</dbReference>
<dbReference type="GeneID" id="106661228"/>
<dbReference type="KEGG" id="clec:106661228"/>
<keyword evidence="7" id="KW-1185">Reference proteome</keyword>
<name>A0A8I6TB85_CIMLE</name>
<dbReference type="PANTHER" id="PTHR21680">
    <property type="entry name" value="COILED-COIL DOMAIN-CONTAINING PROTEIN 124"/>
    <property type="match status" value="1"/>
</dbReference>